<proteinExistence type="predicted"/>
<dbReference type="InterPro" id="IPR016047">
    <property type="entry name" value="M23ase_b-sheet_dom"/>
</dbReference>
<dbReference type="AlphaFoldDB" id="A0A161JWA4"/>
<dbReference type="Pfam" id="PF01551">
    <property type="entry name" value="Peptidase_M23"/>
    <property type="match status" value="1"/>
</dbReference>
<name>A0A161JWA4_9ZZZZ</name>
<feature type="domain" description="M23ase beta-sheet core" evidence="1">
    <location>
        <begin position="190"/>
        <end position="264"/>
    </location>
</feature>
<dbReference type="PANTHER" id="PTHR21666">
    <property type="entry name" value="PEPTIDASE-RELATED"/>
    <property type="match status" value="1"/>
</dbReference>
<protein>
    <submittedName>
        <fullName evidence="2">Membrane protein</fullName>
    </submittedName>
</protein>
<evidence type="ECO:0000259" key="1">
    <source>
        <dbReference type="Pfam" id="PF01551"/>
    </source>
</evidence>
<dbReference type="Gene3D" id="2.70.70.10">
    <property type="entry name" value="Glucose Permease (Domain IIA)"/>
    <property type="match status" value="1"/>
</dbReference>
<dbReference type="GO" id="GO:0004222">
    <property type="term" value="F:metalloendopeptidase activity"/>
    <property type="evidence" value="ECO:0007669"/>
    <property type="project" value="TreeGrafter"/>
</dbReference>
<organism evidence="2">
    <name type="scientific">hydrothermal vent metagenome</name>
    <dbReference type="NCBI Taxonomy" id="652676"/>
    <lineage>
        <taxon>unclassified sequences</taxon>
        <taxon>metagenomes</taxon>
        <taxon>ecological metagenomes</taxon>
    </lineage>
</organism>
<gene>
    <name evidence="2" type="ORF">MGWOODY_Mmi541</name>
</gene>
<dbReference type="InterPro" id="IPR011055">
    <property type="entry name" value="Dup_hybrid_motif"/>
</dbReference>
<evidence type="ECO:0000313" key="2">
    <source>
        <dbReference type="EMBL" id="CUV09687.1"/>
    </source>
</evidence>
<dbReference type="EMBL" id="FAXC01000285">
    <property type="protein sequence ID" value="CUV09687.1"/>
    <property type="molecule type" value="Genomic_DNA"/>
</dbReference>
<dbReference type="InterPro" id="IPR050570">
    <property type="entry name" value="Cell_wall_metabolism_enzyme"/>
</dbReference>
<accession>A0A161JWA4</accession>
<reference evidence="2" key="1">
    <citation type="submission" date="2015-10" db="EMBL/GenBank/DDBJ databases">
        <authorList>
            <person name="Gilbert D.G."/>
        </authorList>
    </citation>
    <scope>NUCLEOTIDE SEQUENCE</scope>
</reference>
<sequence>MADDNSDVLDQYLDGTVNENIAPEIKDVIIASLPDGALDYRVTEFTTAPSSSILQLALDRSLIEAIVLPIIKKYTYPGAVPILPLFSVSTTPPILNDLKRLKLLIPCENVSVPKQQLLLPNAPRAYRHGTHRGIDFYVNWGTPVRAVADGVITRAEHDYKEMSADFRLDVLGDAKILGRTPSDVFEHLLLGQAVYIDHGFDLVPGYRVVTIYAHMSHINSSITVGSTVRRGEVIGQSGNTGTKDSTLKKKTGAHLHWEMILQNKAGEYYLGQGEKYEVLYTFMENLFTDN</sequence>
<dbReference type="PANTHER" id="PTHR21666:SF270">
    <property type="entry name" value="MUREIN HYDROLASE ACTIVATOR ENVC"/>
    <property type="match status" value="1"/>
</dbReference>
<dbReference type="CDD" id="cd12797">
    <property type="entry name" value="M23_peptidase"/>
    <property type="match status" value="1"/>
</dbReference>
<dbReference type="SUPFAM" id="SSF51261">
    <property type="entry name" value="Duplicated hybrid motif"/>
    <property type="match status" value="1"/>
</dbReference>